<protein>
    <submittedName>
        <fullName evidence="2">Uncharacterized protein</fullName>
    </submittedName>
</protein>
<name>A0A918M490_9ACTN</name>
<feature type="region of interest" description="Disordered" evidence="1">
    <location>
        <begin position="52"/>
        <end position="93"/>
    </location>
</feature>
<sequence>MPLPAFAAFAMRLTLTGAGYAEDPAVGNGRVRGEPGQAAELELPAALDVAGLESDDEEPEEELDAEPDELVEAEEPGFDAGELLDDAPRLSLR</sequence>
<evidence type="ECO:0000256" key="1">
    <source>
        <dbReference type="SAM" id="MobiDB-lite"/>
    </source>
</evidence>
<keyword evidence="3" id="KW-1185">Reference proteome</keyword>
<evidence type="ECO:0000313" key="2">
    <source>
        <dbReference type="EMBL" id="GGU33007.1"/>
    </source>
</evidence>
<dbReference type="AlphaFoldDB" id="A0A918M490"/>
<reference evidence="2" key="1">
    <citation type="journal article" date="2014" name="Int. J. Syst. Evol. Microbiol.">
        <title>Complete genome sequence of Corynebacterium casei LMG S-19264T (=DSM 44701T), isolated from a smear-ripened cheese.</title>
        <authorList>
            <consortium name="US DOE Joint Genome Institute (JGI-PGF)"/>
            <person name="Walter F."/>
            <person name="Albersmeier A."/>
            <person name="Kalinowski J."/>
            <person name="Ruckert C."/>
        </authorList>
    </citation>
    <scope>NUCLEOTIDE SEQUENCE</scope>
    <source>
        <strain evidence="2">JCM 4391</strain>
    </source>
</reference>
<accession>A0A918M490</accession>
<organism evidence="2 3">
    <name type="scientific">Streptomyces lavendofoliae</name>
    <dbReference type="NCBI Taxonomy" id="67314"/>
    <lineage>
        <taxon>Bacteria</taxon>
        <taxon>Bacillati</taxon>
        <taxon>Actinomycetota</taxon>
        <taxon>Actinomycetes</taxon>
        <taxon>Kitasatosporales</taxon>
        <taxon>Streptomycetaceae</taxon>
        <taxon>Streptomyces</taxon>
    </lineage>
</organism>
<dbReference type="EMBL" id="BMTP01000004">
    <property type="protein sequence ID" value="GGU33007.1"/>
    <property type="molecule type" value="Genomic_DNA"/>
</dbReference>
<proteinExistence type="predicted"/>
<comment type="caution">
    <text evidence="2">The sequence shown here is derived from an EMBL/GenBank/DDBJ whole genome shotgun (WGS) entry which is preliminary data.</text>
</comment>
<evidence type="ECO:0000313" key="3">
    <source>
        <dbReference type="Proteomes" id="UP000636661"/>
    </source>
</evidence>
<feature type="compositionally biased region" description="Acidic residues" evidence="1">
    <location>
        <begin position="53"/>
        <end position="85"/>
    </location>
</feature>
<gene>
    <name evidence="2" type="ORF">GCM10010274_20180</name>
</gene>
<dbReference type="Proteomes" id="UP000636661">
    <property type="component" value="Unassembled WGS sequence"/>
</dbReference>
<reference evidence="2" key="2">
    <citation type="submission" date="2020-09" db="EMBL/GenBank/DDBJ databases">
        <authorList>
            <person name="Sun Q."/>
            <person name="Ohkuma M."/>
        </authorList>
    </citation>
    <scope>NUCLEOTIDE SEQUENCE</scope>
    <source>
        <strain evidence="2">JCM 4391</strain>
    </source>
</reference>